<organism evidence="2 3">
    <name type="scientific">Streptomyces aurantiacus</name>
    <dbReference type="NCBI Taxonomy" id="47760"/>
    <lineage>
        <taxon>Bacteria</taxon>
        <taxon>Bacillati</taxon>
        <taxon>Actinomycetota</taxon>
        <taxon>Actinomycetes</taxon>
        <taxon>Kitasatosporales</taxon>
        <taxon>Streptomycetaceae</taxon>
        <taxon>Streptomyces</taxon>
        <taxon>Streptomyces aurantiacus group</taxon>
    </lineage>
</organism>
<feature type="region of interest" description="Disordered" evidence="1">
    <location>
        <begin position="54"/>
        <end position="75"/>
    </location>
</feature>
<gene>
    <name evidence="2" type="ORF">GCM10017557_81440</name>
</gene>
<dbReference type="Proteomes" id="UP000516444">
    <property type="component" value="Chromosome"/>
</dbReference>
<reference evidence="2 3" key="1">
    <citation type="journal article" date="2014" name="Int. J. Syst. Evol. Microbiol.">
        <title>Complete genome sequence of Corynebacterium casei LMG S-19264T (=DSM 44701T), isolated from a smear-ripened cheese.</title>
        <authorList>
            <consortium name="US DOE Joint Genome Institute (JGI-PGF)"/>
            <person name="Walter F."/>
            <person name="Albersmeier A."/>
            <person name="Kalinowski J."/>
            <person name="Ruckert C."/>
        </authorList>
    </citation>
    <scope>NUCLEOTIDE SEQUENCE [LARGE SCALE GENOMIC DNA]</scope>
    <source>
        <strain evidence="2 3">JCM 4677</strain>
    </source>
</reference>
<evidence type="ECO:0000313" key="3">
    <source>
        <dbReference type="Proteomes" id="UP000516444"/>
    </source>
</evidence>
<dbReference type="KEGG" id="sgm:GCM10017557_81440"/>
<evidence type="ECO:0000256" key="1">
    <source>
        <dbReference type="SAM" id="MobiDB-lite"/>
    </source>
</evidence>
<dbReference type="EMBL" id="AP023440">
    <property type="protein sequence ID" value="BCL33285.1"/>
    <property type="molecule type" value="Genomic_DNA"/>
</dbReference>
<name>A0A7G1PHU3_9ACTN</name>
<sequence>MRCAADSSAPSRTRPIHRPSPAVRILSWANADHSVMPSSQTGIKQKALVSRGRGLVTESSSSTPGGDCLAHRFGNAADRPERRPRYASDMSDAEWALMARYWIRDLLL</sequence>
<protein>
    <submittedName>
        <fullName evidence="2">Uncharacterized protein</fullName>
    </submittedName>
</protein>
<accession>A0A7G1PHU3</accession>
<keyword evidence="3" id="KW-1185">Reference proteome</keyword>
<evidence type="ECO:0000313" key="2">
    <source>
        <dbReference type="EMBL" id="BCL33285.1"/>
    </source>
</evidence>
<dbReference type="AlphaFoldDB" id="A0A7G1PHU3"/>
<proteinExistence type="predicted"/>